<evidence type="ECO:0000313" key="8">
    <source>
        <dbReference type="Proteomes" id="UP000474957"/>
    </source>
</evidence>
<keyword evidence="3" id="KW-0813">Transport</keyword>
<reference evidence="7 8" key="1">
    <citation type="submission" date="2019-10" db="EMBL/GenBank/DDBJ databases">
        <title>Cognatihalovulum marinum gen. nov. sp. nov., a new member of the family Rhodobacteraceae isolated from deep seawater of the Northwest Indian Ocean.</title>
        <authorList>
            <person name="Ruan C."/>
            <person name="Wang J."/>
            <person name="Zheng X."/>
            <person name="Song L."/>
            <person name="Zhu Y."/>
            <person name="Huang Y."/>
            <person name="Lu Z."/>
            <person name="Du W."/>
            <person name="Huang L."/>
            <person name="Dai X."/>
        </authorList>
    </citation>
    <scope>NUCLEOTIDE SEQUENCE [LARGE SCALE GENOMIC DNA]</scope>
    <source>
        <strain evidence="7 8">2CG4</strain>
    </source>
</reference>
<dbReference type="RefSeq" id="WP_154445296.1">
    <property type="nucleotide sequence ID" value="NZ_WIND01000002.1"/>
</dbReference>
<feature type="domain" description="ABC transporter" evidence="6">
    <location>
        <begin position="23"/>
        <end position="267"/>
    </location>
</feature>
<dbReference type="SUPFAM" id="SSF52540">
    <property type="entry name" value="P-loop containing nucleoside triphosphate hydrolases"/>
    <property type="match status" value="1"/>
</dbReference>
<dbReference type="GO" id="GO:0005524">
    <property type="term" value="F:ATP binding"/>
    <property type="evidence" value="ECO:0007669"/>
    <property type="project" value="UniProtKB-KW"/>
</dbReference>
<dbReference type="InterPro" id="IPR003593">
    <property type="entry name" value="AAA+_ATPase"/>
</dbReference>
<dbReference type="InterPro" id="IPR050319">
    <property type="entry name" value="ABC_transp_ATP-bind"/>
</dbReference>
<accession>A0A6L5YWZ2</accession>
<evidence type="ECO:0000256" key="3">
    <source>
        <dbReference type="ARBA" id="ARBA00022448"/>
    </source>
</evidence>
<dbReference type="PANTHER" id="PTHR43776:SF7">
    <property type="entry name" value="D,D-DIPEPTIDE TRANSPORT ATP-BINDING PROTEIN DDPF-RELATED"/>
    <property type="match status" value="1"/>
</dbReference>
<evidence type="ECO:0000256" key="5">
    <source>
        <dbReference type="ARBA" id="ARBA00022840"/>
    </source>
</evidence>
<dbReference type="SMART" id="SM00382">
    <property type="entry name" value="AAA"/>
    <property type="match status" value="1"/>
</dbReference>
<dbReference type="GO" id="GO:0016887">
    <property type="term" value="F:ATP hydrolysis activity"/>
    <property type="evidence" value="ECO:0007669"/>
    <property type="project" value="InterPro"/>
</dbReference>
<dbReference type="GO" id="GO:0055085">
    <property type="term" value="P:transmembrane transport"/>
    <property type="evidence" value="ECO:0007669"/>
    <property type="project" value="UniProtKB-ARBA"/>
</dbReference>
<dbReference type="CDD" id="cd03257">
    <property type="entry name" value="ABC_NikE_OppD_transporters"/>
    <property type="match status" value="1"/>
</dbReference>
<dbReference type="Pfam" id="PF08352">
    <property type="entry name" value="oligo_HPY"/>
    <property type="match status" value="1"/>
</dbReference>
<dbReference type="Proteomes" id="UP000474957">
    <property type="component" value="Unassembled WGS sequence"/>
</dbReference>
<dbReference type="FunFam" id="3.40.50.300:FF:000016">
    <property type="entry name" value="Oligopeptide ABC transporter ATP-binding component"/>
    <property type="match status" value="1"/>
</dbReference>
<dbReference type="PROSITE" id="PS50893">
    <property type="entry name" value="ABC_TRANSPORTER_2"/>
    <property type="match status" value="1"/>
</dbReference>
<keyword evidence="4" id="KW-0547">Nucleotide-binding</keyword>
<keyword evidence="8" id="KW-1185">Reference proteome</keyword>
<dbReference type="Gene3D" id="3.40.50.300">
    <property type="entry name" value="P-loop containing nucleotide triphosphate hydrolases"/>
    <property type="match status" value="1"/>
</dbReference>
<dbReference type="InterPro" id="IPR013563">
    <property type="entry name" value="Oligopep_ABC_C"/>
</dbReference>
<sequence>MDDQTPMDDVILDVRDLSMHFPVRAGMFGKTHSAVRAVDNVSFQVRRGETFGIVGESGSGKTTLGRCIMRILGPTGGEIGYASEGAGMVDLAAVEDAQMRDLWREIRMIFQDPQSSLNPRLPVIELVGQVLRKAEGLKGAALADRVADLLKSVGLRPEILHRYPAAFSGGQRQRIGIARALATKPQLVIADEAVSALDVSIQAQTLNLLQDLQEEFGLTYVFIAHDLAVVEHICDRVAVMFLGEIVELADTETLFAAPRHPYTRALLSAVPVPDPRQRSDRRLRAAAPAEVTDTATACKFAARCPHARDLCRRQRPQKRTVGGAEVLCHFAGEI</sequence>
<evidence type="ECO:0000256" key="2">
    <source>
        <dbReference type="ARBA" id="ARBA00005417"/>
    </source>
</evidence>
<dbReference type="GO" id="GO:0005886">
    <property type="term" value="C:plasma membrane"/>
    <property type="evidence" value="ECO:0007669"/>
    <property type="project" value="UniProtKB-SubCell"/>
</dbReference>
<dbReference type="NCBIfam" id="TIGR01727">
    <property type="entry name" value="oligo_HPY"/>
    <property type="match status" value="1"/>
</dbReference>
<dbReference type="InterPro" id="IPR003439">
    <property type="entry name" value="ABC_transporter-like_ATP-bd"/>
</dbReference>
<dbReference type="PANTHER" id="PTHR43776">
    <property type="entry name" value="TRANSPORT ATP-BINDING PROTEIN"/>
    <property type="match status" value="1"/>
</dbReference>
<evidence type="ECO:0000259" key="6">
    <source>
        <dbReference type="PROSITE" id="PS50893"/>
    </source>
</evidence>
<comment type="similarity">
    <text evidence="2">Belongs to the ABC transporter superfamily.</text>
</comment>
<evidence type="ECO:0000256" key="1">
    <source>
        <dbReference type="ARBA" id="ARBA00004417"/>
    </source>
</evidence>
<evidence type="ECO:0000256" key="4">
    <source>
        <dbReference type="ARBA" id="ARBA00022741"/>
    </source>
</evidence>
<dbReference type="InterPro" id="IPR017871">
    <property type="entry name" value="ABC_transporter-like_CS"/>
</dbReference>
<dbReference type="Pfam" id="PF00005">
    <property type="entry name" value="ABC_tran"/>
    <property type="match status" value="1"/>
</dbReference>
<name>A0A6L5YWZ2_9RHOB</name>
<gene>
    <name evidence="7" type="ORF">GE300_04450</name>
</gene>
<dbReference type="InterPro" id="IPR027417">
    <property type="entry name" value="P-loop_NTPase"/>
</dbReference>
<proteinExistence type="inferred from homology"/>
<dbReference type="PROSITE" id="PS00211">
    <property type="entry name" value="ABC_TRANSPORTER_1"/>
    <property type="match status" value="1"/>
</dbReference>
<evidence type="ECO:0000313" key="7">
    <source>
        <dbReference type="EMBL" id="MSU88873.1"/>
    </source>
</evidence>
<comment type="caution">
    <text evidence="7">The sequence shown here is derived from an EMBL/GenBank/DDBJ whole genome shotgun (WGS) entry which is preliminary data.</text>
</comment>
<keyword evidence="5 7" id="KW-0067">ATP-binding</keyword>
<organism evidence="7 8">
    <name type="scientific">Halovulum marinum</name>
    <dbReference type="NCBI Taxonomy" id="2662447"/>
    <lineage>
        <taxon>Bacteria</taxon>
        <taxon>Pseudomonadati</taxon>
        <taxon>Pseudomonadota</taxon>
        <taxon>Alphaproteobacteria</taxon>
        <taxon>Rhodobacterales</taxon>
        <taxon>Paracoccaceae</taxon>
        <taxon>Halovulum</taxon>
    </lineage>
</organism>
<comment type="subcellular location">
    <subcellularLocation>
        <location evidence="1">Cell inner membrane</location>
        <topology evidence="1">Peripheral membrane protein</topology>
    </subcellularLocation>
</comment>
<dbReference type="GO" id="GO:0015833">
    <property type="term" value="P:peptide transport"/>
    <property type="evidence" value="ECO:0007669"/>
    <property type="project" value="InterPro"/>
</dbReference>
<dbReference type="EMBL" id="WIND01000002">
    <property type="protein sequence ID" value="MSU88873.1"/>
    <property type="molecule type" value="Genomic_DNA"/>
</dbReference>
<dbReference type="AlphaFoldDB" id="A0A6L5YWZ2"/>
<protein>
    <submittedName>
        <fullName evidence="7">ATP-binding cassette domain-containing protein</fullName>
    </submittedName>
</protein>